<reference evidence="1 2" key="1">
    <citation type="journal article" date="2018" name="BMC Genomics">
        <title>Comparative genome analyses reveal sequence features reflecting distinct modes of host-adaptation between dicot and monocot powdery mildew.</title>
        <authorList>
            <person name="Wu Y."/>
            <person name="Ma X."/>
            <person name="Pan Z."/>
            <person name="Kale S.D."/>
            <person name="Song Y."/>
            <person name="King H."/>
            <person name="Zhang Q."/>
            <person name="Presley C."/>
            <person name="Deng X."/>
            <person name="Wei C.I."/>
            <person name="Xiao S."/>
        </authorList>
    </citation>
    <scope>NUCLEOTIDE SEQUENCE [LARGE SCALE GENOMIC DNA]</scope>
    <source>
        <strain evidence="1">UMSG3</strain>
    </source>
</reference>
<accession>A0A420ILQ9</accession>
<protein>
    <submittedName>
        <fullName evidence="1">Uncharacterized protein</fullName>
    </submittedName>
</protein>
<keyword evidence="2" id="KW-1185">Reference proteome</keyword>
<comment type="caution">
    <text evidence="1">The sequence shown here is derived from an EMBL/GenBank/DDBJ whole genome shotgun (WGS) entry which is preliminary data.</text>
</comment>
<dbReference type="STRING" id="62708.A0A420ILQ9"/>
<dbReference type="Proteomes" id="UP000283383">
    <property type="component" value="Unassembled WGS sequence"/>
</dbReference>
<sequence length="185" mass="21914">MNTEKSFQACFDLMLQRLRALQHGLRQELRNDYFLHNKIITACKSVEACSYACFKPSESVTGLINDIRSSISTWEYCHPAPNTNSTFPDINFVERKFRYQTHSYRSHMKNSFRDSRQTDSQNKNKKRCIICHKQGCWSSNHNKDELDEAKSQYFEIMGRPKNFNKRFQQFIQDYGLQLTTENLDN</sequence>
<organism evidence="1 2">
    <name type="scientific">Golovinomyces cichoracearum</name>
    <dbReference type="NCBI Taxonomy" id="62708"/>
    <lineage>
        <taxon>Eukaryota</taxon>
        <taxon>Fungi</taxon>
        <taxon>Dikarya</taxon>
        <taxon>Ascomycota</taxon>
        <taxon>Pezizomycotina</taxon>
        <taxon>Leotiomycetes</taxon>
        <taxon>Erysiphales</taxon>
        <taxon>Erysiphaceae</taxon>
        <taxon>Golovinomyces</taxon>
    </lineage>
</organism>
<name>A0A420ILQ9_9PEZI</name>
<evidence type="ECO:0000313" key="2">
    <source>
        <dbReference type="Proteomes" id="UP000283383"/>
    </source>
</evidence>
<dbReference type="AlphaFoldDB" id="A0A420ILQ9"/>
<proteinExistence type="predicted"/>
<dbReference type="EMBL" id="MCBQ01008445">
    <property type="protein sequence ID" value="RKF75494.1"/>
    <property type="molecule type" value="Genomic_DNA"/>
</dbReference>
<evidence type="ECO:0000313" key="1">
    <source>
        <dbReference type="EMBL" id="RKF75494.1"/>
    </source>
</evidence>
<gene>
    <name evidence="1" type="ORF">GcM3_084027</name>
</gene>
<feature type="non-terminal residue" evidence="1">
    <location>
        <position position="185"/>
    </location>
</feature>